<sequence>MARRVILPSLPVADEDVARMRLWEAGRHMARQEMWHELDALILHADTARLTTPGGASEARLMIDGAQSDVSAAAIHAIDDGQVPDLSGLTAIERIAAEQGESHAIALVVAQAHLRIGQAWSRSATPERDRSHAHFERAQALLAPYDARALGAPCLAALEAELAEMLSPAVDDVVSAYRRLLALDPGNALHLRAFGLACQRAESEELPLLTQHAARLLPQSGPDLGQSGYVWLFFDALKHCDAALGALDVERFIQGMRDILRRQPSQHLINELAAFCALSMGPDRACKQRSAEKARARLHDCLSWILSEHLHELHPALWTTPDTTPLTLSRHTLPRAHIVKGREMALRVIARHFADQLADGSSIAFSPAGMYRLPAI</sequence>
<dbReference type="RefSeq" id="WP_198389290.1">
    <property type="nucleotide sequence ID" value="NZ_CP034348.1"/>
</dbReference>
<keyword evidence="2" id="KW-1185">Reference proteome</keyword>
<name>A0A6I6IS61_9RHOB</name>
<evidence type="ECO:0000313" key="1">
    <source>
        <dbReference type="EMBL" id="QGX99022.1"/>
    </source>
</evidence>
<proteinExistence type="predicted"/>
<dbReference type="EMBL" id="CP034348">
    <property type="protein sequence ID" value="QGX99022.1"/>
    <property type="molecule type" value="Genomic_DNA"/>
</dbReference>
<dbReference type="KEGG" id="rom:EI983_12380"/>
<gene>
    <name evidence="1" type="ORF">EI983_12380</name>
</gene>
<accession>A0A6I6IS61</accession>
<protein>
    <submittedName>
        <fullName evidence="1">Uncharacterized protein</fullName>
    </submittedName>
</protein>
<dbReference type="Proteomes" id="UP000428330">
    <property type="component" value="Chromosome"/>
</dbReference>
<reference evidence="2" key="1">
    <citation type="submission" date="2018-12" db="EMBL/GenBank/DDBJ databases">
        <title>Complete genome sequence of Roseovarius sp. MME-070.</title>
        <authorList>
            <person name="Nam Y.-D."/>
            <person name="Kang J."/>
            <person name="Chung W.-H."/>
            <person name="Park Y.S."/>
        </authorList>
    </citation>
    <scope>NUCLEOTIDE SEQUENCE [LARGE SCALE GENOMIC DNA]</scope>
    <source>
        <strain evidence="2">MME-070</strain>
    </source>
</reference>
<evidence type="ECO:0000313" key="2">
    <source>
        <dbReference type="Proteomes" id="UP000428330"/>
    </source>
</evidence>
<dbReference type="AlphaFoldDB" id="A0A6I6IS61"/>
<organism evidence="1 2">
    <name type="scientific">Roseovarius faecimaris</name>
    <dbReference type="NCBI Taxonomy" id="2494550"/>
    <lineage>
        <taxon>Bacteria</taxon>
        <taxon>Pseudomonadati</taxon>
        <taxon>Pseudomonadota</taxon>
        <taxon>Alphaproteobacteria</taxon>
        <taxon>Rhodobacterales</taxon>
        <taxon>Roseobacteraceae</taxon>
        <taxon>Roseovarius</taxon>
    </lineage>
</organism>